<proteinExistence type="predicted"/>
<dbReference type="Gene3D" id="1.10.150.20">
    <property type="entry name" value="5' to 3' exonuclease, C-terminal subdomain"/>
    <property type="match status" value="1"/>
</dbReference>
<feature type="coiled-coil region" evidence="1">
    <location>
        <begin position="179"/>
        <end position="213"/>
    </location>
</feature>
<sequence length="429" mass="48425">MTSQNVLQQLQQLPECPVDDEVLHQTFVTAYGQLSSMRKRLKLDDLEKRLLDNCLSALEQVQIDINLRLNHEADTYNVLAEALEHVQQELDQHSVLAAEIAQIRLEAKNAADEAIQEARIREGEAENRAINAENARDRSAGALVTAQLALTTLNQEFTHYRRKNPERLAADLQERDKTISQHRADRKKQSALIQELQQKLNIADKEVGKERRLRGETANELIKLTALHNNLKERVEFHDGQEDVAQFLLQLPDGSGDVGCYIYNYHFGLSVFHGIRDVSIETANFHYQIRTAMMLAMDVVPGIWGNPVFRILPDLLPMWDTAINDELHERIMTRLALDFPRLHKRIIDGKAAPVSELAIPARALNALVKAGYDTVAAVGGELPPELVKVKGLSEATVDEIRAAVNSWCIAWSKTNGDIENLKNPNTRRR</sequence>
<name>A0ABS1Z947_9GAMM</name>
<feature type="coiled-coil region" evidence="1">
    <location>
        <begin position="108"/>
        <end position="135"/>
    </location>
</feature>
<accession>A0ABS1Z947</accession>
<dbReference type="SUPFAM" id="SSF47794">
    <property type="entry name" value="Rad51 N-terminal domain-like"/>
    <property type="match status" value="1"/>
</dbReference>
<dbReference type="RefSeq" id="WP_192415550.1">
    <property type="nucleotide sequence ID" value="NZ_JAFCXS010000015.1"/>
</dbReference>
<evidence type="ECO:0000313" key="4">
    <source>
        <dbReference type="Proteomes" id="UP000809137"/>
    </source>
</evidence>
<evidence type="ECO:0000259" key="2">
    <source>
        <dbReference type="Pfam" id="PF03118"/>
    </source>
</evidence>
<dbReference type="InterPro" id="IPR010995">
    <property type="entry name" value="DNA_repair_Rad51/TF_NusA_a-hlx"/>
</dbReference>
<reference evidence="3 4" key="1">
    <citation type="submission" date="2021-01" db="EMBL/GenBank/DDBJ databases">
        <title>Complete genome sequence of Pantoea eucrina OB49, a heavy metal tolerant bacterium with PGPR potential isolated from wheat in Algeria.</title>
        <authorList>
            <person name="Lekired A."/>
            <person name="Ouzari I.H."/>
        </authorList>
    </citation>
    <scope>NUCLEOTIDE SEQUENCE [LARGE SCALE GENOMIC DNA]</scope>
    <source>
        <strain evidence="3 4">OB49</strain>
    </source>
</reference>
<protein>
    <recommendedName>
        <fullName evidence="2">RNA polymerase alpha subunit C-terminal domain-containing protein</fullName>
    </recommendedName>
</protein>
<dbReference type="EMBL" id="JAFCXS010000015">
    <property type="protein sequence ID" value="MBM0748943.1"/>
    <property type="molecule type" value="Genomic_DNA"/>
</dbReference>
<gene>
    <name evidence="3" type="ORF">JJB79_16240</name>
</gene>
<evidence type="ECO:0000313" key="3">
    <source>
        <dbReference type="EMBL" id="MBM0748943.1"/>
    </source>
</evidence>
<keyword evidence="1" id="KW-0175">Coiled coil</keyword>
<dbReference type="Pfam" id="PF03118">
    <property type="entry name" value="RNA_pol_A_CTD"/>
    <property type="match status" value="1"/>
</dbReference>
<evidence type="ECO:0000256" key="1">
    <source>
        <dbReference type="SAM" id="Coils"/>
    </source>
</evidence>
<feature type="domain" description="RNA polymerase alpha subunit C-terminal" evidence="2">
    <location>
        <begin position="352"/>
        <end position="404"/>
    </location>
</feature>
<dbReference type="InterPro" id="IPR011260">
    <property type="entry name" value="RNAP_asu_C"/>
</dbReference>
<keyword evidence="4" id="KW-1185">Reference proteome</keyword>
<dbReference type="Proteomes" id="UP000809137">
    <property type="component" value="Unassembled WGS sequence"/>
</dbReference>
<comment type="caution">
    <text evidence="3">The sequence shown here is derived from an EMBL/GenBank/DDBJ whole genome shotgun (WGS) entry which is preliminary data.</text>
</comment>
<organism evidence="3 4">
    <name type="scientific">Pantoea eucrina</name>
    <dbReference type="NCBI Taxonomy" id="472693"/>
    <lineage>
        <taxon>Bacteria</taxon>
        <taxon>Pseudomonadati</taxon>
        <taxon>Pseudomonadota</taxon>
        <taxon>Gammaproteobacteria</taxon>
        <taxon>Enterobacterales</taxon>
        <taxon>Erwiniaceae</taxon>
        <taxon>Pantoea</taxon>
    </lineage>
</organism>